<organism evidence="1 2">
    <name type="scientific">Plastoroseomonas hellenica</name>
    <dbReference type="NCBI Taxonomy" id="2687306"/>
    <lineage>
        <taxon>Bacteria</taxon>
        <taxon>Pseudomonadati</taxon>
        <taxon>Pseudomonadota</taxon>
        <taxon>Alphaproteobacteria</taxon>
        <taxon>Acetobacterales</taxon>
        <taxon>Acetobacteraceae</taxon>
        <taxon>Plastoroseomonas</taxon>
    </lineage>
</organism>
<comment type="caution">
    <text evidence="1">The sequence shown here is derived from an EMBL/GenBank/DDBJ whole genome shotgun (WGS) entry which is preliminary data.</text>
</comment>
<dbReference type="GO" id="GO:0016740">
    <property type="term" value="F:transferase activity"/>
    <property type="evidence" value="ECO:0007669"/>
    <property type="project" value="UniProtKB-KW"/>
</dbReference>
<dbReference type="Gene3D" id="3.30.1540.10">
    <property type="entry name" value="formyl-coa transferase, domain 3"/>
    <property type="match status" value="1"/>
</dbReference>
<dbReference type="EMBL" id="JAAGBB010000023">
    <property type="protein sequence ID" value="MBR0666459.1"/>
    <property type="molecule type" value="Genomic_DNA"/>
</dbReference>
<keyword evidence="2" id="KW-1185">Reference proteome</keyword>
<keyword evidence="1" id="KW-0808">Transferase</keyword>
<dbReference type="Pfam" id="PF02515">
    <property type="entry name" value="CoA_transf_3"/>
    <property type="match status" value="1"/>
</dbReference>
<dbReference type="InterPro" id="IPR050509">
    <property type="entry name" value="CoA-transferase_III"/>
</dbReference>
<protein>
    <submittedName>
        <fullName evidence="1">CoA transferase</fullName>
    </submittedName>
</protein>
<dbReference type="InterPro" id="IPR044855">
    <property type="entry name" value="CoA-Trfase_III_dom3_sf"/>
</dbReference>
<dbReference type="RefSeq" id="WP_211854131.1">
    <property type="nucleotide sequence ID" value="NZ_JAAGBB010000023.1"/>
</dbReference>
<accession>A0ABS5F1Q4</accession>
<reference evidence="2" key="1">
    <citation type="journal article" date="2021" name="Syst. Appl. Microbiol.">
        <title>Roseomonas hellenica sp. nov., isolated from roots of wild-growing Alkanna tinctoria.</title>
        <authorList>
            <person name="Rat A."/>
            <person name="Naranjo H.D."/>
            <person name="Lebbe L."/>
            <person name="Cnockaert M."/>
            <person name="Krigas N."/>
            <person name="Grigoriadou K."/>
            <person name="Maloupa E."/>
            <person name="Willems A."/>
        </authorList>
    </citation>
    <scope>NUCLEOTIDE SEQUENCE [LARGE SCALE GENOMIC DNA]</scope>
    <source>
        <strain evidence="2">LMG 31523</strain>
    </source>
</reference>
<evidence type="ECO:0000313" key="2">
    <source>
        <dbReference type="Proteomes" id="UP001196870"/>
    </source>
</evidence>
<gene>
    <name evidence="1" type="ORF">GXW71_19015</name>
</gene>
<dbReference type="Gene3D" id="3.40.50.10540">
    <property type="entry name" value="Crotonobetainyl-coa:carnitine coa-transferase, domain 1"/>
    <property type="match status" value="1"/>
</dbReference>
<proteinExistence type="predicted"/>
<dbReference type="PANTHER" id="PTHR48228:SF5">
    <property type="entry name" value="ALPHA-METHYLACYL-COA RACEMASE"/>
    <property type="match status" value="1"/>
</dbReference>
<evidence type="ECO:0000313" key="1">
    <source>
        <dbReference type="EMBL" id="MBR0666459.1"/>
    </source>
</evidence>
<dbReference type="Proteomes" id="UP001196870">
    <property type="component" value="Unassembled WGS sequence"/>
</dbReference>
<dbReference type="InterPro" id="IPR003673">
    <property type="entry name" value="CoA-Trfase_fam_III"/>
</dbReference>
<dbReference type="SUPFAM" id="SSF89796">
    <property type="entry name" value="CoA-transferase family III (CaiB/BaiF)"/>
    <property type="match status" value="1"/>
</dbReference>
<dbReference type="InterPro" id="IPR023606">
    <property type="entry name" value="CoA-Trfase_III_dom_1_sf"/>
</dbReference>
<name>A0ABS5F1Q4_9PROT</name>
<sequence length="380" mass="40180">MGPLAGIKILELAGIGPGPFCAMLLADLGATVLRIDRPEPPELGIPRPLQYNPVLRGRRAIALDLKRPEARDLTLRLVARSDALIEGFRPGVTERLGLGPDDCLARNPRLIYGRMTGWGQQGPLAPAAGHDLNYIALTGALASIGRAGQAPAPPLNLVGDYAGGALYLALGILAAIIAARGSGQGQVVDAAIVDGTAHLMTGFHGLLAAGMLNPERGTNLLDSGAPFYDCYACADGRWISVAPIEGRFHGELLRILGIDAAEFPPQPDRARWPEARARLAAIFLTRTRDAWCALLEGTDACVAPVLTMEEATRHPHMRARGTYIEVDGVVQPAPAPRFSRTVPDIPSPPQAADPAEAEAVLEGWLEAEEIARLRAAGAFG</sequence>
<dbReference type="PANTHER" id="PTHR48228">
    <property type="entry name" value="SUCCINYL-COA--D-CITRAMALATE COA-TRANSFERASE"/>
    <property type="match status" value="1"/>
</dbReference>